<dbReference type="PANTHER" id="PTHR30055:SF234">
    <property type="entry name" value="HTH-TYPE TRANSCRIPTIONAL REGULATOR BETI"/>
    <property type="match status" value="1"/>
</dbReference>
<dbReference type="AlphaFoldDB" id="A0A3N5ACU9"/>
<evidence type="ECO:0000259" key="5">
    <source>
        <dbReference type="PROSITE" id="PS50977"/>
    </source>
</evidence>
<proteinExistence type="predicted"/>
<sequence>MSKESLRESRKRELKEEIYLQALRLFKERGFENVTVDEITSACGVAKGTFYNYFPRKEAILLHLGQGQIVLLRESIRRHAGVKEIKARLQLIFKDLLTRIDTDPELMKATILEILRSSLLVAEEIQLISEFEGLLIPLFAEAIAAGQVSPRFSAPQLASFLVGVYYYTLFSWLANPARGEPAALLAAHLEIIWDGIAAEGSKNRG</sequence>
<dbReference type="Gene3D" id="1.10.357.10">
    <property type="entry name" value="Tetracycline Repressor, domain 2"/>
    <property type="match status" value="1"/>
</dbReference>
<organism evidence="6 7">
    <name type="scientific">Thermodesulfitimonas autotrophica</name>
    <dbReference type="NCBI Taxonomy" id="1894989"/>
    <lineage>
        <taxon>Bacteria</taxon>
        <taxon>Bacillati</taxon>
        <taxon>Bacillota</taxon>
        <taxon>Clostridia</taxon>
        <taxon>Thermoanaerobacterales</taxon>
        <taxon>Thermoanaerobacteraceae</taxon>
        <taxon>Thermodesulfitimonas</taxon>
    </lineage>
</organism>
<feature type="domain" description="HTH tetR-type" evidence="5">
    <location>
        <begin position="12"/>
        <end position="72"/>
    </location>
</feature>
<evidence type="ECO:0000313" key="6">
    <source>
        <dbReference type="EMBL" id="RPF42424.1"/>
    </source>
</evidence>
<accession>A0A3N5ACU9</accession>
<keyword evidence="3" id="KW-0804">Transcription</keyword>
<evidence type="ECO:0000256" key="3">
    <source>
        <dbReference type="ARBA" id="ARBA00023163"/>
    </source>
</evidence>
<dbReference type="GO" id="GO:0000976">
    <property type="term" value="F:transcription cis-regulatory region binding"/>
    <property type="evidence" value="ECO:0007669"/>
    <property type="project" value="TreeGrafter"/>
</dbReference>
<dbReference type="GO" id="GO:0003700">
    <property type="term" value="F:DNA-binding transcription factor activity"/>
    <property type="evidence" value="ECO:0007669"/>
    <property type="project" value="TreeGrafter"/>
</dbReference>
<evidence type="ECO:0000256" key="4">
    <source>
        <dbReference type="PROSITE-ProRule" id="PRU00335"/>
    </source>
</evidence>
<evidence type="ECO:0000313" key="7">
    <source>
        <dbReference type="Proteomes" id="UP000282654"/>
    </source>
</evidence>
<dbReference type="InterPro" id="IPR009057">
    <property type="entry name" value="Homeodomain-like_sf"/>
</dbReference>
<keyword evidence="7" id="KW-1185">Reference proteome</keyword>
<evidence type="ECO:0000256" key="2">
    <source>
        <dbReference type="ARBA" id="ARBA00023125"/>
    </source>
</evidence>
<evidence type="ECO:0000256" key="1">
    <source>
        <dbReference type="ARBA" id="ARBA00023015"/>
    </source>
</evidence>
<dbReference type="Pfam" id="PF00440">
    <property type="entry name" value="TetR_N"/>
    <property type="match status" value="1"/>
</dbReference>
<dbReference type="OrthoDB" id="9812484at2"/>
<dbReference type="EMBL" id="RKRE01000003">
    <property type="protein sequence ID" value="RPF42424.1"/>
    <property type="molecule type" value="Genomic_DNA"/>
</dbReference>
<protein>
    <submittedName>
        <fullName evidence="6">TetR family transcriptional regulator</fullName>
    </submittedName>
</protein>
<keyword evidence="2 4" id="KW-0238">DNA-binding</keyword>
<dbReference type="RefSeq" id="WP_123930492.1">
    <property type="nucleotide sequence ID" value="NZ_RKRE01000003.1"/>
</dbReference>
<dbReference type="SUPFAM" id="SSF48498">
    <property type="entry name" value="Tetracyclin repressor-like, C-terminal domain"/>
    <property type="match status" value="1"/>
</dbReference>
<dbReference type="PANTHER" id="PTHR30055">
    <property type="entry name" value="HTH-TYPE TRANSCRIPTIONAL REGULATOR RUTR"/>
    <property type="match status" value="1"/>
</dbReference>
<dbReference type="Proteomes" id="UP000282654">
    <property type="component" value="Unassembled WGS sequence"/>
</dbReference>
<dbReference type="SUPFAM" id="SSF46689">
    <property type="entry name" value="Homeodomain-like"/>
    <property type="match status" value="1"/>
</dbReference>
<gene>
    <name evidence="6" type="ORF">EDD75_1525</name>
</gene>
<keyword evidence="1" id="KW-0805">Transcription regulation</keyword>
<comment type="caution">
    <text evidence="6">The sequence shown here is derived from an EMBL/GenBank/DDBJ whole genome shotgun (WGS) entry which is preliminary data.</text>
</comment>
<feature type="DNA-binding region" description="H-T-H motif" evidence="4">
    <location>
        <begin position="35"/>
        <end position="54"/>
    </location>
</feature>
<dbReference type="InterPro" id="IPR036271">
    <property type="entry name" value="Tet_transcr_reg_TetR-rel_C_sf"/>
</dbReference>
<dbReference type="PROSITE" id="PS50977">
    <property type="entry name" value="HTH_TETR_2"/>
    <property type="match status" value="1"/>
</dbReference>
<reference evidence="6 7" key="1">
    <citation type="submission" date="2018-11" db="EMBL/GenBank/DDBJ databases">
        <title>Genomic Encyclopedia of Type Strains, Phase IV (KMG-IV): sequencing the most valuable type-strain genomes for metagenomic binning, comparative biology and taxonomic classification.</title>
        <authorList>
            <person name="Goeker M."/>
        </authorList>
    </citation>
    <scope>NUCLEOTIDE SEQUENCE [LARGE SCALE GENOMIC DNA]</scope>
    <source>
        <strain evidence="6 7">DSM 102936</strain>
    </source>
</reference>
<name>A0A3N5ACU9_9THEO</name>
<dbReference type="InterPro" id="IPR001647">
    <property type="entry name" value="HTH_TetR"/>
</dbReference>
<dbReference type="InterPro" id="IPR050109">
    <property type="entry name" value="HTH-type_TetR-like_transc_reg"/>
</dbReference>
<dbReference type="PRINTS" id="PR00455">
    <property type="entry name" value="HTHTETR"/>
</dbReference>